<dbReference type="EMBL" id="MU157824">
    <property type="protein sequence ID" value="KAF9535517.1"/>
    <property type="molecule type" value="Genomic_DNA"/>
</dbReference>
<keyword evidence="2" id="KW-1185">Reference proteome</keyword>
<gene>
    <name evidence="1" type="ORF">CPB83DRAFT_841896</name>
</gene>
<comment type="caution">
    <text evidence="1">The sequence shown here is derived from an EMBL/GenBank/DDBJ whole genome shotgun (WGS) entry which is preliminary data.</text>
</comment>
<accession>A0A9P6JVJ6</accession>
<reference evidence="1" key="1">
    <citation type="submission" date="2020-11" db="EMBL/GenBank/DDBJ databases">
        <authorList>
            <consortium name="DOE Joint Genome Institute"/>
            <person name="Ahrendt S."/>
            <person name="Riley R."/>
            <person name="Andreopoulos W."/>
            <person name="Labutti K."/>
            <person name="Pangilinan J."/>
            <person name="Ruiz-Duenas F.J."/>
            <person name="Barrasa J.M."/>
            <person name="Sanchez-Garcia M."/>
            <person name="Camarero S."/>
            <person name="Miyauchi S."/>
            <person name="Serrano A."/>
            <person name="Linde D."/>
            <person name="Babiker R."/>
            <person name="Drula E."/>
            <person name="Ayuso-Fernandez I."/>
            <person name="Pacheco R."/>
            <person name="Padilla G."/>
            <person name="Ferreira P."/>
            <person name="Barriuso J."/>
            <person name="Kellner H."/>
            <person name="Castanera R."/>
            <person name="Alfaro M."/>
            <person name="Ramirez L."/>
            <person name="Pisabarro A.G."/>
            <person name="Kuo A."/>
            <person name="Tritt A."/>
            <person name="Lipzen A."/>
            <person name="He G."/>
            <person name="Yan M."/>
            <person name="Ng V."/>
            <person name="Cullen D."/>
            <person name="Martin F."/>
            <person name="Rosso M.-N."/>
            <person name="Henrissat B."/>
            <person name="Hibbett D."/>
            <person name="Martinez A.T."/>
            <person name="Grigoriev I.V."/>
        </authorList>
    </citation>
    <scope>NUCLEOTIDE SEQUENCE</scope>
    <source>
        <strain evidence="1">CBS 506.95</strain>
    </source>
</reference>
<dbReference type="Proteomes" id="UP000807306">
    <property type="component" value="Unassembled WGS sequence"/>
</dbReference>
<dbReference type="AlphaFoldDB" id="A0A9P6JVJ6"/>
<sequence length="258" mass="27857">MRQKLRNLPATVCLEVDANARYFYSALFPCSLTRLSGNCPGCAFERLHGPYIPTDTCKDIKCIPSNETDHHPQCLSNSPSLISPRSTFFRSKMFFSKALAVLAVSSVAWCTPMVSTNAKRDVPSAFTDGITNLGQQFDTVNTVVNLFVSTWGSNMTVQYGNEIVWALQDVKTAFDTLVTNVGNTSTFVLTSDDSDQVKASLNGLAAKVQAAIGPFPGIRNKVGAAGGPGLVSAIYSSLSTTYTIFIPTLPNYLITWAS</sequence>
<evidence type="ECO:0000313" key="1">
    <source>
        <dbReference type="EMBL" id="KAF9535517.1"/>
    </source>
</evidence>
<protein>
    <submittedName>
        <fullName evidence="1">Uncharacterized protein</fullName>
    </submittedName>
</protein>
<name>A0A9P6JVJ6_9AGAR</name>
<evidence type="ECO:0000313" key="2">
    <source>
        <dbReference type="Proteomes" id="UP000807306"/>
    </source>
</evidence>
<proteinExistence type="predicted"/>
<organism evidence="1 2">
    <name type="scientific">Crepidotus variabilis</name>
    <dbReference type="NCBI Taxonomy" id="179855"/>
    <lineage>
        <taxon>Eukaryota</taxon>
        <taxon>Fungi</taxon>
        <taxon>Dikarya</taxon>
        <taxon>Basidiomycota</taxon>
        <taxon>Agaricomycotina</taxon>
        <taxon>Agaricomycetes</taxon>
        <taxon>Agaricomycetidae</taxon>
        <taxon>Agaricales</taxon>
        <taxon>Agaricineae</taxon>
        <taxon>Crepidotaceae</taxon>
        <taxon>Crepidotus</taxon>
    </lineage>
</organism>